<reference evidence="1" key="1">
    <citation type="submission" date="2018-01" db="EMBL/GenBank/DDBJ databases">
        <title>An insight into the sialome of Amazonian anophelines.</title>
        <authorList>
            <person name="Ribeiro J.M."/>
            <person name="Scarpassa V."/>
            <person name="Calvo E."/>
        </authorList>
    </citation>
    <scope>NUCLEOTIDE SEQUENCE</scope>
    <source>
        <tissue evidence="1">Salivary glands</tissue>
    </source>
</reference>
<proteinExistence type="predicted"/>
<dbReference type="EMBL" id="GGFM01010077">
    <property type="protein sequence ID" value="MBW30828.1"/>
    <property type="molecule type" value="Transcribed_RNA"/>
</dbReference>
<evidence type="ECO:0000313" key="1">
    <source>
        <dbReference type="EMBL" id="MBW30828.1"/>
    </source>
</evidence>
<protein>
    <submittedName>
        <fullName evidence="1">Putative secreted peptide</fullName>
    </submittedName>
</protein>
<sequence>MLLLVSGLCKAVRLLLLLLLLLLLFESDFMLRVCARYHHSMLQWTMMVRSCIAGSDFTVRWSIQLR</sequence>
<organism evidence="1">
    <name type="scientific">Anopheles braziliensis</name>
    <dbReference type="NCBI Taxonomy" id="58242"/>
    <lineage>
        <taxon>Eukaryota</taxon>
        <taxon>Metazoa</taxon>
        <taxon>Ecdysozoa</taxon>
        <taxon>Arthropoda</taxon>
        <taxon>Hexapoda</taxon>
        <taxon>Insecta</taxon>
        <taxon>Pterygota</taxon>
        <taxon>Neoptera</taxon>
        <taxon>Endopterygota</taxon>
        <taxon>Diptera</taxon>
        <taxon>Nematocera</taxon>
        <taxon>Culicoidea</taxon>
        <taxon>Culicidae</taxon>
        <taxon>Anophelinae</taxon>
        <taxon>Anopheles</taxon>
    </lineage>
</organism>
<name>A0A2M3ZR14_9DIPT</name>
<dbReference type="AlphaFoldDB" id="A0A2M3ZR14"/>
<accession>A0A2M3ZR14</accession>